<dbReference type="PANTHER" id="PTHR42792">
    <property type="entry name" value="FLAGELLIN"/>
    <property type="match status" value="1"/>
</dbReference>
<dbReference type="Pfam" id="PF00700">
    <property type="entry name" value="Flagellin_C"/>
    <property type="match status" value="1"/>
</dbReference>
<evidence type="ECO:0000313" key="5">
    <source>
        <dbReference type="EMBL" id="WIW70692.1"/>
    </source>
</evidence>
<dbReference type="PANTHER" id="PTHR42792:SF2">
    <property type="entry name" value="FLAGELLIN"/>
    <property type="match status" value="1"/>
</dbReference>
<reference evidence="5" key="1">
    <citation type="submission" date="2023-03" db="EMBL/GenBank/DDBJ databases">
        <title>Selenobaculum gbiensis gen. nov. sp. nov., a new bacterium isolated from the gut microbiota of IBD patient.</title>
        <authorList>
            <person name="Yeo S."/>
            <person name="Park H."/>
            <person name="Huh C.S."/>
        </authorList>
    </citation>
    <scope>NUCLEOTIDE SEQUENCE</scope>
    <source>
        <strain evidence="5">ICN-92133</strain>
    </source>
</reference>
<gene>
    <name evidence="5" type="ORF">P3F81_12560</name>
</gene>
<keyword evidence="5" id="KW-0282">Flagellum</keyword>
<comment type="similarity">
    <text evidence="2">Belongs to the bacterial flagellin family.</text>
</comment>
<dbReference type="Gene3D" id="6.10.10.10">
    <property type="entry name" value="Flagellar export chaperone, C-terminal domain"/>
    <property type="match status" value="1"/>
</dbReference>
<dbReference type="InterPro" id="IPR046358">
    <property type="entry name" value="Flagellin_C"/>
</dbReference>
<dbReference type="EMBL" id="CP120678">
    <property type="protein sequence ID" value="WIW70692.1"/>
    <property type="molecule type" value="Genomic_DNA"/>
</dbReference>
<keyword evidence="3" id="KW-0975">Bacterial flagellum</keyword>
<dbReference type="GO" id="GO:0009288">
    <property type="term" value="C:bacterial-type flagellum"/>
    <property type="evidence" value="ECO:0007669"/>
    <property type="project" value="UniProtKB-SubCell"/>
</dbReference>
<keyword evidence="6" id="KW-1185">Reference proteome</keyword>
<accession>A0A9Y2AI68</accession>
<dbReference type="InterPro" id="IPR001492">
    <property type="entry name" value="Flagellin"/>
</dbReference>
<dbReference type="Gene3D" id="1.20.1330.10">
    <property type="entry name" value="f41 fragment of flagellin, N-terminal domain"/>
    <property type="match status" value="1"/>
</dbReference>
<dbReference type="InterPro" id="IPR042187">
    <property type="entry name" value="Flagellin_C_sub2"/>
</dbReference>
<protein>
    <submittedName>
        <fullName evidence="5">Flagellin</fullName>
    </submittedName>
</protein>
<evidence type="ECO:0000256" key="3">
    <source>
        <dbReference type="ARBA" id="ARBA00023143"/>
    </source>
</evidence>
<dbReference type="RefSeq" id="WP_147669486.1">
    <property type="nucleotide sequence ID" value="NZ_CP120678.1"/>
</dbReference>
<dbReference type="SUPFAM" id="SSF64518">
    <property type="entry name" value="Phase 1 flagellin"/>
    <property type="match status" value="1"/>
</dbReference>
<evidence type="ECO:0000256" key="1">
    <source>
        <dbReference type="ARBA" id="ARBA00004365"/>
    </source>
</evidence>
<evidence type="ECO:0000256" key="2">
    <source>
        <dbReference type="ARBA" id="ARBA00005709"/>
    </source>
</evidence>
<keyword evidence="5" id="KW-0966">Cell projection</keyword>
<proteinExistence type="inferred from homology"/>
<keyword evidence="5" id="KW-0969">Cilium</keyword>
<name>A0A9Y2AI68_9FIRM</name>
<dbReference type="AlphaFoldDB" id="A0A9Y2AI68"/>
<organism evidence="5 6">
    <name type="scientific">Selenobaculum gibii</name>
    <dbReference type="NCBI Taxonomy" id="3054208"/>
    <lineage>
        <taxon>Bacteria</taxon>
        <taxon>Bacillati</taxon>
        <taxon>Bacillota</taxon>
        <taxon>Negativicutes</taxon>
        <taxon>Selenomonadales</taxon>
        <taxon>Selenomonadaceae</taxon>
        <taxon>Selenobaculum</taxon>
    </lineage>
</organism>
<sequence length="101" mass="11410">MSQSLIFFFLRNYYSKTGQHGEVLINLSTREGIKSDLDIVDSAMKNAIYQQAKIGAKQQALQYSVNNYTTTKENTLSAQLVIQDTDFAKEIVDLNQTNVLN</sequence>
<evidence type="ECO:0000313" key="6">
    <source>
        <dbReference type="Proteomes" id="UP001243623"/>
    </source>
</evidence>
<dbReference type="GO" id="GO:0005198">
    <property type="term" value="F:structural molecule activity"/>
    <property type="evidence" value="ECO:0007669"/>
    <property type="project" value="InterPro"/>
</dbReference>
<feature type="domain" description="Flagellin C-terminal" evidence="4">
    <location>
        <begin position="37"/>
        <end position="100"/>
    </location>
</feature>
<evidence type="ECO:0000259" key="4">
    <source>
        <dbReference type="Pfam" id="PF00700"/>
    </source>
</evidence>
<comment type="subcellular location">
    <subcellularLocation>
        <location evidence="1">Bacterial flagellum</location>
    </subcellularLocation>
</comment>
<dbReference type="KEGG" id="sgbi:P3F81_12560"/>
<dbReference type="Proteomes" id="UP001243623">
    <property type="component" value="Chromosome"/>
</dbReference>